<sequence length="161" mass="17825">MSTIHHPLTEHNLSLHNQHQHIESNPPVPTSTWVDSLIASERVHLFTTQLAQSLSNPPPTNMDIDTDLQNISNLSHDSALSPFKLFEHTYTHHQTVYQETPLERFLTPGYSDPCYVVKSALADMGVQFGSLEGGEKRKKIARANVEVVRAVSASAGRSEGS</sequence>
<dbReference type="OrthoDB" id="4224309at2759"/>
<keyword evidence="2" id="KW-1185">Reference proteome</keyword>
<dbReference type="Proteomes" id="UP000246702">
    <property type="component" value="Unassembled WGS sequence"/>
</dbReference>
<accession>A0A317V8D0</accession>
<name>A0A317V8D0_9EURO</name>
<evidence type="ECO:0000313" key="2">
    <source>
        <dbReference type="Proteomes" id="UP000246702"/>
    </source>
</evidence>
<dbReference type="AlphaFoldDB" id="A0A317V8D0"/>
<protein>
    <submittedName>
        <fullName evidence="1">Uncharacterized protein</fullName>
    </submittedName>
</protein>
<proteinExistence type="predicted"/>
<dbReference type="EMBL" id="MSFK01000039">
    <property type="protein sequence ID" value="PWY70396.1"/>
    <property type="molecule type" value="Genomic_DNA"/>
</dbReference>
<reference evidence="1 2" key="1">
    <citation type="submission" date="2016-12" db="EMBL/GenBank/DDBJ databases">
        <title>The genomes of Aspergillus section Nigri reveals drivers in fungal speciation.</title>
        <authorList>
            <consortium name="DOE Joint Genome Institute"/>
            <person name="Vesth T.C."/>
            <person name="Nybo J."/>
            <person name="Theobald S."/>
            <person name="Brandl J."/>
            <person name="Frisvad J.C."/>
            <person name="Nielsen K.F."/>
            <person name="Lyhne E.K."/>
            <person name="Kogle M.E."/>
            <person name="Kuo A."/>
            <person name="Riley R."/>
            <person name="Clum A."/>
            <person name="Nolan M."/>
            <person name="Lipzen A."/>
            <person name="Salamov A."/>
            <person name="Henrissat B."/>
            <person name="Wiebenga A."/>
            <person name="De Vries R.P."/>
            <person name="Grigoriev I.V."/>
            <person name="Mortensen U.H."/>
            <person name="Andersen M.R."/>
            <person name="Baker S.E."/>
        </authorList>
    </citation>
    <scope>NUCLEOTIDE SEQUENCE [LARGE SCALE GENOMIC DNA]</scope>
    <source>
        <strain evidence="1 2">CBS 115572</strain>
    </source>
</reference>
<dbReference type="GeneID" id="37118155"/>
<organism evidence="1 2">
    <name type="scientific">Aspergillus sclerotioniger CBS 115572</name>
    <dbReference type="NCBI Taxonomy" id="1450535"/>
    <lineage>
        <taxon>Eukaryota</taxon>
        <taxon>Fungi</taxon>
        <taxon>Dikarya</taxon>
        <taxon>Ascomycota</taxon>
        <taxon>Pezizomycotina</taxon>
        <taxon>Eurotiomycetes</taxon>
        <taxon>Eurotiomycetidae</taxon>
        <taxon>Eurotiales</taxon>
        <taxon>Aspergillaceae</taxon>
        <taxon>Aspergillus</taxon>
        <taxon>Aspergillus subgen. Circumdati</taxon>
    </lineage>
</organism>
<dbReference type="STRING" id="1450535.A0A317V8D0"/>
<comment type="caution">
    <text evidence="1">The sequence shown here is derived from an EMBL/GenBank/DDBJ whole genome shotgun (WGS) entry which is preliminary data.</text>
</comment>
<evidence type="ECO:0000313" key="1">
    <source>
        <dbReference type="EMBL" id="PWY70396.1"/>
    </source>
</evidence>
<dbReference type="RefSeq" id="XP_025462687.1">
    <property type="nucleotide sequence ID" value="XM_025616012.1"/>
</dbReference>
<gene>
    <name evidence="1" type="ORF">BO94DRAFT_590306</name>
</gene>